<sequence length="337" mass="36402">LNYYLLGAPSCNVFCTFEFNPICGTDGQTYSNPCSLNAKNQCDGTAISKAYNGRCTTAATTPTCTADDETPLVCGCPCAIRCSNEYIPLCGNDGKTYRNPCQLAVANSLDEGEIANLEDDELAKMAAPCQIFCTLEYMPVCGTDGKTYPNICHLNAYNKCHGTHIEKAHDGPCLPYEFCVPDPHPPVCGTDGKTYRNACQLARSNACLHPPEVKVCHKGPCKFGHLPCRMPCTREYNPVCGTDGRTYANPCVLKAKNTCDGTRVHKAYDGVCVSGQQGCELPCNGPGYSFNPICGSNGKTYDNECELNGRNKCDGTKIEKAHDGECEPSQPEAIPYL</sequence>
<evidence type="ECO:0000256" key="4">
    <source>
        <dbReference type="ARBA" id="ARBA00023157"/>
    </source>
</evidence>
<feature type="domain" description="Kazal-like" evidence="5">
    <location>
        <begin position="123"/>
        <end position="175"/>
    </location>
</feature>
<evidence type="ECO:0000259" key="5">
    <source>
        <dbReference type="PROSITE" id="PS51465"/>
    </source>
</evidence>
<feature type="domain" description="Kazal-like" evidence="5">
    <location>
        <begin position="222"/>
        <end position="274"/>
    </location>
</feature>
<dbReference type="FunFam" id="3.30.60.30:FF:000165">
    <property type="entry name" value="Uncharacterized protein"/>
    <property type="match status" value="1"/>
</dbReference>
<dbReference type="InterPro" id="IPR036058">
    <property type="entry name" value="Kazal_dom_sf"/>
</dbReference>
<feature type="domain" description="Kazal-like" evidence="5">
    <location>
        <begin position="68"/>
        <end position="116"/>
    </location>
</feature>
<dbReference type="Gene3D" id="3.30.60.30">
    <property type="match status" value="6"/>
</dbReference>
<protein>
    <recommendedName>
        <fullName evidence="5">Kazal-like domain-containing protein</fullName>
    </recommendedName>
</protein>
<dbReference type="AlphaFoldDB" id="E9FSE6"/>
<organism evidence="6 7">
    <name type="scientific">Daphnia pulex</name>
    <name type="common">Water flea</name>
    <dbReference type="NCBI Taxonomy" id="6669"/>
    <lineage>
        <taxon>Eukaryota</taxon>
        <taxon>Metazoa</taxon>
        <taxon>Ecdysozoa</taxon>
        <taxon>Arthropoda</taxon>
        <taxon>Crustacea</taxon>
        <taxon>Branchiopoda</taxon>
        <taxon>Diplostraca</taxon>
        <taxon>Cladocera</taxon>
        <taxon>Anomopoda</taxon>
        <taxon>Daphniidae</taxon>
        <taxon>Daphnia</taxon>
    </lineage>
</organism>
<dbReference type="Pfam" id="PF00050">
    <property type="entry name" value="Kazal_1"/>
    <property type="match status" value="4"/>
</dbReference>
<dbReference type="GO" id="GO:0005576">
    <property type="term" value="C:extracellular region"/>
    <property type="evidence" value="ECO:0000318"/>
    <property type="project" value="GO_Central"/>
</dbReference>
<evidence type="ECO:0000256" key="2">
    <source>
        <dbReference type="ARBA" id="ARBA00022525"/>
    </source>
</evidence>
<dbReference type="PANTHER" id="PTHR21312">
    <property type="entry name" value="SERINE PROTEASE INHIBITOR"/>
    <property type="match status" value="1"/>
</dbReference>
<name>E9FSE6_DAPPU</name>
<keyword evidence="4" id="KW-1015">Disulfide bond</keyword>
<evidence type="ECO:0000313" key="6">
    <source>
        <dbReference type="EMBL" id="EFX89193.1"/>
    </source>
</evidence>
<evidence type="ECO:0000313" key="7">
    <source>
        <dbReference type="Proteomes" id="UP000000305"/>
    </source>
</evidence>
<accession>E9FSE6</accession>
<keyword evidence="2" id="KW-0964">Secreted</keyword>
<feature type="non-terminal residue" evidence="6">
    <location>
        <position position="1"/>
    </location>
</feature>
<dbReference type="InterPro" id="IPR002350">
    <property type="entry name" value="Kazal_dom"/>
</dbReference>
<dbReference type="eggNOG" id="KOG3649">
    <property type="taxonomic scope" value="Eukaryota"/>
</dbReference>
<comment type="subcellular location">
    <subcellularLocation>
        <location evidence="1">Secreted</location>
    </subcellularLocation>
</comment>
<feature type="domain" description="Kazal-like" evidence="5">
    <location>
        <begin position="275"/>
        <end position="328"/>
    </location>
</feature>
<dbReference type="KEGG" id="dpx:DAPPUDRAFT_40603"/>
<dbReference type="Proteomes" id="UP000000305">
    <property type="component" value="Unassembled WGS sequence"/>
</dbReference>
<feature type="domain" description="Kazal-like" evidence="5">
    <location>
        <begin position="5"/>
        <end position="57"/>
    </location>
</feature>
<feature type="domain" description="Kazal-like" evidence="5">
    <location>
        <begin position="176"/>
        <end position="221"/>
    </location>
</feature>
<dbReference type="PROSITE" id="PS51465">
    <property type="entry name" value="KAZAL_2"/>
    <property type="match status" value="6"/>
</dbReference>
<reference evidence="6 7" key="1">
    <citation type="journal article" date="2011" name="Science">
        <title>The ecoresponsive genome of Daphnia pulex.</title>
        <authorList>
            <person name="Colbourne J.K."/>
            <person name="Pfrender M.E."/>
            <person name="Gilbert D."/>
            <person name="Thomas W.K."/>
            <person name="Tucker A."/>
            <person name="Oakley T.H."/>
            <person name="Tokishita S."/>
            <person name="Aerts A."/>
            <person name="Arnold G.J."/>
            <person name="Basu M.K."/>
            <person name="Bauer D.J."/>
            <person name="Caceres C.E."/>
            <person name="Carmel L."/>
            <person name="Casola C."/>
            <person name="Choi J.H."/>
            <person name="Detter J.C."/>
            <person name="Dong Q."/>
            <person name="Dusheyko S."/>
            <person name="Eads B.D."/>
            <person name="Frohlich T."/>
            <person name="Geiler-Samerotte K.A."/>
            <person name="Gerlach D."/>
            <person name="Hatcher P."/>
            <person name="Jogdeo S."/>
            <person name="Krijgsveld J."/>
            <person name="Kriventseva E.V."/>
            <person name="Kultz D."/>
            <person name="Laforsch C."/>
            <person name="Lindquist E."/>
            <person name="Lopez J."/>
            <person name="Manak J.R."/>
            <person name="Muller J."/>
            <person name="Pangilinan J."/>
            <person name="Patwardhan R.P."/>
            <person name="Pitluck S."/>
            <person name="Pritham E.J."/>
            <person name="Rechtsteiner A."/>
            <person name="Rho M."/>
            <person name="Rogozin I.B."/>
            <person name="Sakarya O."/>
            <person name="Salamov A."/>
            <person name="Schaack S."/>
            <person name="Shapiro H."/>
            <person name="Shiga Y."/>
            <person name="Skalitzky C."/>
            <person name="Smith Z."/>
            <person name="Souvorov A."/>
            <person name="Sung W."/>
            <person name="Tang Z."/>
            <person name="Tsuchiya D."/>
            <person name="Tu H."/>
            <person name="Vos H."/>
            <person name="Wang M."/>
            <person name="Wolf Y.I."/>
            <person name="Yamagata H."/>
            <person name="Yamada T."/>
            <person name="Ye Y."/>
            <person name="Shaw J.R."/>
            <person name="Andrews J."/>
            <person name="Crease T.J."/>
            <person name="Tang H."/>
            <person name="Lucas S.M."/>
            <person name="Robertson H.M."/>
            <person name="Bork P."/>
            <person name="Koonin E.V."/>
            <person name="Zdobnov E.M."/>
            <person name="Grigoriev I.V."/>
            <person name="Lynch M."/>
            <person name="Boore J.L."/>
        </authorList>
    </citation>
    <scope>NUCLEOTIDE SEQUENCE [LARGE SCALE GENOMIC DNA]</scope>
</reference>
<dbReference type="GO" id="GO:0030414">
    <property type="term" value="F:peptidase inhibitor activity"/>
    <property type="evidence" value="ECO:0007669"/>
    <property type="project" value="UniProtKB-KW"/>
</dbReference>
<keyword evidence="7" id="KW-1185">Reference proteome</keyword>
<dbReference type="Pfam" id="PF07648">
    <property type="entry name" value="Kazal_2"/>
    <property type="match status" value="2"/>
</dbReference>
<dbReference type="EMBL" id="GL732524">
    <property type="protein sequence ID" value="EFX89193.1"/>
    <property type="molecule type" value="Genomic_DNA"/>
</dbReference>
<dbReference type="PANTHER" id="PTHR21312:SF28">
    <property type="entry name" value="OVOINHIBITOR-RELATED"/>
    <property type="match status" value="1"/>
</dbReference>
<dbReference type="InParanoid" id="E9FSE6"/>
<gene>
    <name evidence="6" type="ORF">DAPPUDRAFT_40603</name>
</gene>
<dbReference type="SUPFAM" id="SSF100895">
    <property type="entry name" value="Kazal-type serine protease inhibitors"/>
    <property type="match status" value="6"/>
</dbReference>
<evidence type="ECO:0000256" key="3">
    <source>
        <dbReference type="ARBA" id="ARBA00022690"/>
    </source>
</evidence>
<dbReference type="GO" id="GO:0030154">
    <property type="term" value="P:cell differentiation"/>
    <property type="evidence" value="ECO:0000318"/>
    <property type="project" value="GO_Central"/>
</dbReference>
<dbReference type="OMA" id="ECNTICP"/>
<proteinExistence type="predicted"/>
<dbReference type="HOGENOM" id="CLU_057241_3_0_1"/>
<keyword evidence="3" id="KW-0646">Protease inhibitor</keyword>
<evidence type="ECO:0000256" key="1">
    <source>
        <dbReference type="ARBA" id="ARBA00004613"/>
    </source>
</evidence>
<dbReference type="SMART" id="SM00280">
    <property type="entry name" value="KAZAL"/>
    <property type="match status" value="6"/>
</dbReference>
<dbReference type="CDD" id="cd00104">
    <property type="entry name" value="KAZAL_FS"/>
    <property type="match status" value="4"/>
</dbReference>
<dbReference type="OrthoDB" id="10029953at2759"/>